<evidence type="ECO:0000256" key="1">
    <source>
        <dbReference type="SAM" id="Coils"/>
    </source>
</evidence>
<evidence type="ECO:0000313" key="2">
    <source>
        <dbReference type="EMBL" id="CAG8596824.1"/>
    </source>
</evidence>
<dbReference type="AlphaFoldDB" id="A0A9N9GEJ1"/>
<accession>A0A9N9GEJ1</accession>
<feature type="coiled-coil region" evidence="1">
    <location>
        <begin position="175"/>
        <end position="202"/>
    </location>
</feature>
<reference evidence="2" key="1">
    <citation type="submission" date="2021-06" db="EMBL/GenBank/DDBJ databases">
        <authorList>
            <person name="Kallberg Y."/>
            <person name="Tangrot J."/>
            <person name="Rosling A."/>
        </authorList>
    </citation>
    <scope>NUCLEOTIDE SEQUENCE</scope>
    <source>
        <strain evidence="2">UK204</strain>
    </source>
</reference>
<gene>
    <name evidence="2" type="ORF">FCALED_LOCUS8388</name>
</gene>
<name>A0A9N9GEJ1_9GLOM</name>
<keyword evidence="3" id="KW-1185">Reference proteome</keyword>
<evidence type="ECO:0000313" key="3">
    <source>
        <dbReference type="Proteomes" id="UP000789570"/>
    </source>
</evidence>
<dbReference type="EMBL" id="CAJVPQ010002429">
    <property type="protein sequence ID" value="CAG8596824.1"/>
    <property type="molecule type" value="Genomic_DNA"/>
</dbReference>
<comment type="caution">
    <text evidence="2">The sequence shown here is derived from an EMBL/GenBank/DDBJ whole genome shotgun (WGS) entry which is preliminary data.</text>
</comment>
<keyword evidence="1" id="KW-0175">Coiled coil</keyword>
<dbReference type="OrthoDB" id="10521285at2759"/>
<dbReference type="Proteomes" id="UP000789570">
    <property type="component" value="Unassembled WGS sequence"/>
</dbReference>
<proteinExistence type="predicted"/>
<sequence length="516" mass="60765">MLQCITGYNTEKLLKFLRSEEQLCLIQEDFDILKNERICGSDFLELTIEEFQQFKAKLEQFRNQLEYDYTDYSNSVKKIGMRANKRRVSRVKEADILQKCLDFLKQVDSEDVKKRIDMLLQGFDKHRLYQDVNNFWNKIKLMCYKNEQKRLELERAMRTLQCHINIRDKTQNMMKNMAKKIVKEAENARKRSRSEFTKYKQNDERLSVLSLLLSKIQTTCGTEVKRTDNDSTFRNSDFALAQIAKVQKPRKYINRDIADNVLKNYQTSILLGEKLIFNGVNILDSTLSDIKKMKKTEVEKSLLNIRNSEAVNFADGKKIDKFIVDCDEQVLNYLDKFYEVDDLETLERCLTENHIDISITSNDLIYVQNLFYHFFFLFKNDFLTQNMSEYEFNSYIWMPLLRNAFLEKSDLKLNYGELEDGVLDTRGKRKGNLQKLEYYLKVILTALFITLPSSTKANITNIETYSIQSNGFRLTISVLKYLFEDIIITIDLQDVEVPRTIEGFSNLIIAVKVILS</sequence>
<organism evidence="2 3">
    <name type="scientific">Funneliformis caledonium</name>
    <dbReference type="NCBI Taxonomy" id="1117310"/>
    <lineage>
        <taxon>Eukaryota</taxon>
        <taxon>Fungi</taxon>
        <taxon>Fungi incertae sedis</taxon>
        <taxon>Mucoromycota</taxon>
        <taxon>Glomeromycotina</taxon>
        <taxon>Glomeromycetes</taxon>
        <taxon>Glomerales</taxon>
        <taxon>Glomeraceae</taxon>
        <taxon>Funneliformis</taxon>
    </lineage>
</organism>
<protein>
    <submittedName>
        <fullName evidence="2">16323_t:CDS:1</fullName>
    </submittedName>
</protein>